<dbReference type="AlphaFoldDB" id="A0A836HAS0"/>
<organism evidence="2 3">
    <name type="scientific">Leishmania orientalis</name>
    <dbReference type="NCBI Taxonomy" id="2249476"/>
    <lineage>
        <taxon>Eukaryota</taxon>
        <taxon>Discoba</taxon>
        <taxon>Euglenozoa</taxon>
        <taxon>Kinetoplastea</taxon>
        <taxon>Metakinetoplastina</taxon>
        <taxon>Trypanosomatida</taxon>
        <taxon>Trypanosomatidae</taxon>
        <taxon>Leishmaniinae</taxon>
        <taxon>Leishmania</taxon>
    </lineage>
</organism>
<dbReference type="InterPro" id="IPR029000">
    <property type="entry name" value="Cyclophilin-like_dom_sf"/>
</dbReference>
<keyword evidence="3" id="KW-1185">Reference proteome</keyword>
<evidence type="ECO:0000313" key="3">
    <source>
        <dbReference type="Proteomes" id="UP000674143"/>
    </source>
</evidence>
<evidence type="ECO:0000259" key="1">
    <source>
        <dbReference type="PROSITE" id="PS50072"/>
    </source>
</evidence>
<dbReference type="PROSITE" id="PS50072">
    <property type="entry name" value="CSA_PPIASE_2"/>
    <property type="match status" value="1"/>
</dbReference>
<dbReference type="RefSeq" id="XP_067062930.1">
    <property type="nucleotide sequence ID" value="XM_067207362.1"/>
</dbReference>
<dbReference type="KEGG" id="loi:92361296"/>
<proteinExistence type="predicted"/>
<dbReference type="Pfam" id="PF00160">
    <property type="entry name" value="Pro_isomerase"/>
    <property type="match status" value="1"/>
</dbReference>
<reference evidence="3" key="2">
    <citation type="journal article" date="2021" name="Sci. Data">
        <title>Chromosome-scale genome sequencing, assembly and annotation of six genomes from subfamily Leishmaniinae.</title>
        <authorList>
            <person name="Almutairi H."/>
            <person name="Urbaniak M.D."/>
            <person name="Bates M.D."/>
            <person name="Jariyapan N."/>
            <person name="Kwakye-Nuako G."/>
            <person name="Thomaz Soccol V."/>
            <person name="Al-Salem W.S."/>
            <person name="Dillon R.J."/>
            <person name="Bates P.A."/>
            <person name="Gatherer D."/>
        </authorList>
    </citation>
    <scope>NUCLEOTIDE SEQUENCE [LARGE SCALE GENOMIC DNA]</scope>
</reference>
<evidence type="ECO:0000313" key="2">
    <source>
        <dbReference type="EMBL" id="KAG5478023.1"/>
    </source>
</evidence>
<dbReference type="EMBL" id="JAFHLR010000024">
    <property type="protein sequence ID" value="KAG5478023.1"/>
    <property type="molecule type" value="Genomic_DNA"/>
</dbReference>
<accession>A0A836HAS0</accession>
<dbReference type="GeneID" id="92361296"/>
<dbReference type="Proteomes" id="UP000674143">
    <property type="component" value="Unassembled WGS sequence"/>
</dbReference>
<dbReference type="SUPFAM" id="SSF50891">
    <property type="entry name" value="Cyclophilin-like"/>
    <property type="match status" value="1"/>
</dbReference>
<reference evidence="3" key="1">
    <citation type="journal article" date="2021" name="Microbiol. Resour. Announc.">
        <title>LGAAP: Leishmaniinae Genome Assembly and Annotation Pipeline.</title>
        <authorList>
            <person name="Almutairi H."/>
            <person name="Urbaniak M.D."/>
            <person name="Bates M.D."/>
            <person name="Jariyapan N."/>
            <person name="Kwakye-Nuako G."/>
            <person name="Thomaz-Soccol V."/>
            <person name="Al-Salem W.S."/>
            <person name="Dillon R.J."/>
            <person name="Bates P.A."/>
            <person name="Gatherer D."/>
        </authorList>
    </citation>
    <scope>NUCLEOTIDE SEQUENCE [LARGE SCALE GENOMIC DNA]</scope>
</reference>
<protein>
    <recommendedName>
        <fullName evidence="1">PPIase cyclophilin-type domain-containing protein</fullName>
    </recommendedName>
</protein>
<dbReference type="InterPro" id="IPR002130">
    <property type="entry name" value="Cyclophilin-type_PPIase_dom"/>
</dbReference>
<gene>
    <name evidence="2" type="ORF">LSCM4_05421</name>
</gene>
<feature type="domain" description="PPIase cyclophilin-type" evidence="1">
    <location>
        <begin position="74"/>
        <end position="245"/>
    </location>
</feature>
<sequence length="245" mass="26991">MFHDRIQVSSAFIHIYSFFFVHVNSHRCFAFLVLEESSLAARSAPQPTMPPRKAAAKAKLHNVEDTDIDNQNCLLRIDKGTDVYGILVIELDSGRAPRACELVAQNIPGSSTTDKSRGKQGVYKNCRFSRLTKEGIQTGEVAPAAKSVSAAELEGELGRVPHCYGSVSLCRSSTSFDGSQFFVCLTSDSVELDHLNKKYVCFGRVVEGRDVLASLQSDLSKYTEDMGVVRKDCPYLMAELSYASM</sequence>
<name>A0A836HAS0_9TRYP</name>
<dbReference type="GO" id="GO:0003755">
    <property type="term" value="F:peptidyl-prolyl cis-trans isomerase activity"/>
    <property type="evidence" value="ECO:0007669"/>
    <property type="project" value="InterPro"/>
</dbReference>
<dbReference type="Gene3D" id="2.40.100.10">
    <property type="entry name" value="Cyclophilin-like"/>
    <property type="match status" value="1"/>
</dbReference>
<comment type="caution">
    <text evidence="2">The sequence shown here is derived from an EMBL/GenBank/DDBJ whole genome shotgun (WGS) entry which is preliminary data.</text>
</comment>
<dbReference type="SMR" id="A0A836HAS0"/>